<proteinExistence type="predicted"/>
<feature type="transmembrane region" description="Helical" evidence="1">
    <location>
        <begin position="132"/>
        <end position="150"/>
    </location>
</feature>
<dbReference type="Proteomes" id="UP001595690">
    <property type="component" value="Unassembled WGS sequence"/>
</dbReference>
<feature type="transmembrane region" description="Helical" evidence="1">
    <location>
        <begin position="103"/>
        <end position="120"/>
    </location>
</feature>
<comment type="caution">
    <text evidence="2">The sequence shown here is derived from an EMBL/GenBank/DDBJ whole genome shotgun (WGS) entry which is preliminary data.</text>
</comment>
<keyword evidence="1" id="KW-0472">Membrane</keyword>
<dbReference type="Pfam" id="PF09997">
    <property type="entry name" value="DUF2238"/>
    <property type="match status" value="1"/>
</dbReference>
<protein>
    <submittedName>
        <fullName evidence="2">DUF2238 domain-containing protein</fullName>
    </submittedName>
</protein>
<evidence type="ECO:0000313" key="3">
    <source>
        <dbReference type="Proteomes" id="UP001595690"/>
    </source>
</evidence>
<evidence type="ECO:0000313" key="2">
    <source>
        <dbReference type="EMBL" id="MFC3898501.1"/>
    </source>
</evidence>
<dbReference type="EMBL" id="JBHRZI010000056">
    <property type="protein sequence ID" value="MFC3898501.1"/>
    <property type="molecule type" value="Genomic_DNA"/>
</dbReference>
<dbReference type="InterPro" id="IPR058534">
    <property type="entry name" value="YjdF"/>
</dbReference>
<dbReference type="InterPro" id="IPR014509">
    <property type="entry name" value="YjdF-like"/>
</dbReference>
<keyword evidence="3" id="KW-1185">Reference proteome</keyword>
<keyword evidence="1" id="KW-0812">Transmembrane</keyword>
<evidence type="ECO:0000256" key="1">
    <source>
        <dbReference type="SAM" id="Phobius"/>
    </source>
</evidence>
<feature type="transmembrane region" description="Helical" evidence="1">
    <location>
        <begin position="34"/>
        <end position="52"/>
    </location>
</feature>
<name>A0ABV8C913_9PSEU</name>
<dbReference type="RefSeq" id="WP_382380069.1">
    <property type="nucleotide sequence ID" value="NZ_JBHRZI010000056.1"/>
</dbReference>
<gene>
    <name evidence="2" type="ORF">ACFOWZ_44135</name>
</gene>
<accession>A0ABV8C913</accession>
<feature type="transmembrane region" description="Helical" evidence="1">
    <location>
        <begin position="64"/>
        <end position="83"/>
    </location>
</feature>
<feature type="transmembrane region" description="Helical" evidence="1">
    <location>
        <begin position="179"/>
        <end position="196"/>
    </location>
</feature>
<sequence>MTAPQKPTEPLVLLALTAVALVVSGIGPYDRTTWYLEVAPVVIGGAILVATYRRFPLTPLLYRLIFLHALVLILGGHYTYARVPLGFWVQDLFDLARNHYDRFGHFVQGFVPALLAREVLLRKTPLRPGGWLFFLVVCVCLGFSAGYELLEWGSAVIGGSAADDFLGTQGDVWDTQWDMFMALLGAVLAQVTLARVHDRELARVV</sequence>
<reference evidence="3" key="1">
    <citation type="journal article" date="2019" name="Int. J. Syst. Evol. Microbiol.">
        <title>The Global Catalogue of Microorganisms (GCM) 10K type strain sequencing project: providing services to taxonomists for standard genome sequencing and annotation.</title>
        <authorList>
            <consortium name="The Broad Institute Genomics Platform"/>
            <consortium name="The Broad Institute Genome Sequencing Center for Infectious Disease"/>
            <person name="Wu L."/>
            <person name="Ma J."/>
        </authorList>
    </citation>
    <scope>NUCLEOTIDE SEQUENCE [LARGE SCALE GENOMIC DNA]</scope>
    <source>
        <strain evidence="3">CGMCC 4.7405</strain>
    </source>
</reference>
<keyword evidence="1" id="KW-1133">Transmembrane helix</keyword>
<dbReference type="PIRSF" id="PIRSF020606">
    <property type="entry name" value="UCP020606"/>
    <property type="match status" value="1"/>
</dbReference>
<organism evidence="2 3">
    <name type="scientific">Lentzea rhizosphaerae</name>
    <dbReference type="NCBI Taxonomy" id="2041025"/>
    <lineage>
        <taxon>Bacteria</taxon>
        <taxon>Bacillati</taxon>
        <taxon>Actinomycetota</taxon>
        <taxon>Actinomycetes</taxon>
        <taxon>Pseudonocardiales</taxon>
        <taxon>Pseudonocardiaceae</taxon>
        <taxon>Lentzea</taxon>
    </lineage>
</organism>